<comment type="caution">
    <text evidence="2">The sequence shown here is derived from an EMBL/GenBank/DDBJ whole genome shotgun (WGS) entry which is preliminary data.</text>
</comment>
<evidence type="ECO:0000313" key="3">
    <source>
        <dbReference type="Proteomes" id="UP000295701"/>
    </source>
</evidence>
<dbReference type="Pfam" id="PF00300">
    <property type="entry name" value="His_Phos_1"/>
    <property type="match status" value="1"/>
</dbReference>
<dbReference type="InterPro" id="IPR051021">
    <property type="entry name" value="Mito_Ser/Thr_phosphatase"/>
</dbReference>
<dbReference type="EMBL" id="SNAA01000019">
    <property type="protein sequence ID" value="TDL76022.1"/>
    <property type="molecule type" value="Genomic_DNA"/>
</dbReference>
<keyword evidence="1" id="KW-0378">Hydrolase</keyword>
<organism evidence="2 3">
    <name type="scientific">Palleronia sediminis</name>
    <dbReference type="NCBI Taxonomy" id="2547833"/>
    <lineage>
        <taxon>Bacteria</taxon>
        <taxon>Pseudomonadati</taxon>
        <taxon>Pseudomonadota</taxon>
        <taxon>Alphaproteobacteria</taxon>
        <taxon>Rhodobacterales</taxon>
        <taxon>Roseobacteraceae</taxon>
        <taxon>Palleronia</taxon>
    </lineage>
</organism>
<reference evidence="2 3" key="1">
    <citation type="submission" date="2019-03" db="EMBL/GenBank/DDBJ databases">
        <title>Primorskyibacter sp. SS33 isolated from sediments.</title>
        <authorList>
            <person name="Xunke S."/>
        </authorList>
    </citation>
    <scope>NUCLEOTIDE SEQUENCE [LARGE SCALE GENOMIC DNA]</scope>
    <source>
        <strain evidence="2 3">SS33</strain>
    </source>
</reference>
<dbReference type="PANTHER" id="PTHR20935">
    <property type="entry name" value="PHOSPHOGLYCERATE MUTASE-RELATED"/>
    <property type="match status" value="1"/>
</dbReference>
<dbReference type="PANTHER" id="PTHR20935:SF0">
    <property type="entry name" value="SERINE_THREONINE-PROTEIN PHOSPHATASE PGAM5, MITOCHONDRIAL"/>
    <property type="match status" value="1"/>
</dbReference>
<dbReference type="AlphaFoldDB" id="A0A4R6A0E6"/>
<keyword evidence="3" id="KW-1185">Reference proteome</keyword>
<evidence type="ECO:0000313" key="2">
    <source>
        <dbReference type="EMBL" id="TDL76022.1"/>
    </source>
</evidence>
<dbReference type="SUPFAM" id="SSF53254">
    <property type="entry name" value="Phosphoglycerate mutase-like"/>
    <property type="match status" value="1"/>
</dbReference>
<dbReference type="SMART" id="SM00855">
    <property type="entry name" value="PGAM"/>
    <property type="match status" value="1"/>
</dbReference>
<accession>A0A4R6A0E6</accession>
<evidence type="ECO:0000256" key="1">
    <source>
        <dbReference type="ARBA" id="ARBA00022801"/>
    </source>
</evidence>
<dbReference type="RefSeq" id="WP_133397803.1">
    <property type="nucleotide sequence ID" value="NZ_SNAA01000019.1"/>
</dbReference>
<dbReference type="Proteomes" id="UP000295701">
    <property type="component" value="Unassembled WGS sequence"/>
</dbReference>
<dbReference type="InterPro" id="IPR013078">
    <property type="entry name" value="His_Pase_superF_clade-1"/>
</dbReference>
<name>A0A4R6A0E6_9RHOB</name>
<dbReference type="GO" id="GO:0016787">
    <property type="term" value="F:hydrolase activity"/>
    <property type="evidence" value="ECO:0007669"/>
    <property type="project" value="UniProtKB-KW"/>
</dbReference>
<dbReference type="Gene3D" id="3.40.50.1240">
    <property type="entry name" value="Phosphoglycerate mutase-like"/>
    <property type="match status" value="1"/>
</dbReference>
<dbReference type="CDD" id="cd07067">
    <property type="entry name" value="HP_PGM_like"/>
    <property type="match status" value="1"/>
</dbReference>
<dbReference type="OrthoDB" id="280692at2"/>
<proteinExistence type="predicted"/>
<sequence>MGEIVLVRHGQANSHATTEEDYDRLSPLGHRQAERLGAWLEARGERFDRVISGTLRRHRETAAAMGHTGPETDARLNEMDYFNLGEALRRTKGVPMPPDADGFAAHMPQVMRAWHDAEIQGNESFASFETRITGALIDAAEEGRRVLCVTSGGVIGMVMRHILDLDPHRLSMVLLPILNTSVHRIHVRGPQMILGSFNAVPHLDAPDLMAERTHF</sequence>
<dbReference type="InterPro" id="IPR029033">
    <property type="entry name" value="His_PPase_superfam"/>
</dbReference>
<gene>
    <name evidence="2" type="ORF">E2L08_14425</name>
</gene>
<protein>
    <submittedName>
        <fullName evidence="2">Histidine phosphatase family protein</fullName>
    </submittedName>
</protein>